<keyword evidence="1 7" id="KW-0963">Cytoplasm</keyword>
<feature type="domain" description="tRNA(Ile)-lysidine synthase substrate-binding" evidence="9">
    <location>
        <begin position="264"/>
        <end position="309"/>
    </location>
</feature>
<dbReference type="Proteomes" id="UP000249354">
    <property type="component" value="Unassembled WGS sequence"/>
</dbReference>
<evidence type="ECO:0000256" key="2">
    <source>
        <dbReference type="ARBA" id="ARBA00022598"/>
    </source>
</evidence>
<dbReference type="PANTHER" id="PTHR43033">
    <property type="entry name" value="TRNA(ILE)-LYSIDINE SYNTHASE-RELATED"/>
    <property type="match status" value="1"/>
</dbReference>
<name>A0A2W4VWP4_9CYAN</name>
<evidence type="ECO:0000256" key="6">
    <source>
        <dbReference type="ARBA" id="ARBA00048539"/>
    </source>
</evidence>
<dbReference type="Gene3D" id="3.40.50.620">
    <property type="entry name" value="HUPs"/>
    <property type="match status" value="1"/>
</dbReference>
<dbReference type="GO" id="GO:0006400">
    <property type="term" value="P:tRNA modification"/>
    <property type="evidence" value="ECO:0007669"/>
    <property type="project" value="UniProtKB-UniRule"/>
</dbReference>
<dbReference type="InterPro" id="IPR012795">
    <property type="entry name" value="tRNA_Ile_lys_synt_N"/>
</dbReference>
<comment type="function">
    <text evidence="7">Ligates lysine onto the cytidine present at position 34 of the AUA codon-specific tRNA(Ile) that contains the anticodon CAU, in an ATP-dependent manner. Cytidine is converted to lysidine, thus changing the amino acid specificity of the tRNA from methionine to isoleucine.</text>
</comment>
<dbReference type="Gene3D" id="1.20.59.20">
    <property type="match status" value="1"/>
</dbReference>
<evidence type="ECO:0000313" key="11">
    <source>
        <dbReference type="Proteomes" id="UP000249354"/>
    </source>
</evidence>
<dbReference type="InterPro" id="IPR014729">
    <property type="entry name" value="Rossmann-like_a/b/a_fold"/>
</dbReference>
<dbReference type="EC" id="6.3.4.19" evidence="7"/>
<dbReference type="GO" id="GO:0005737">
    <property type="term" value="C:cytoplasm"/>
    <property type="evidence" value="ECO:0007669"/>
    <property type="project" value="UniProtKB-SubCell"/>
</dbReference>
<organism evidence="10 11">
    <name type="scientific">Leptolyngbya foveolarum</name>
    <dbReference type="NCBI Taxonomy" id="47253"/>
    <lineage>
        <taxon>Bacteria</taxon>
        <taxon>Bacillati</taxon>
        <taxon>Cyanobacteriota</taxon>
        <taxon>Cyanophyceae</taxon>
        <taxon>Leptolyngbyales</taxon>
        <taxon>Leptolyngbyaceae</taxon>
        <taxon>Leptolyngbya group</taxon>
        <taxon>Leptolyngbya</taxon>
    </lineage>
</organism>
<dbReference type="InterPro" id="IPR015262">
    <property type="entry name" value="tRNA_Ile_lys_synt_subst-bd"/>
</dbReference>
<comment type="domain">
    <text evidence="7">The N-terminal region contains the highly conserved SGGXDS motif, predicted to be a P-loop motif involved in ATP binding.</text>
</comment>
<protein>
    <recommendedName>
        <fullName evidence="7">tRNA(Ile)-lysidine synthase</fullName>
        <ecNumber evidence="7">6.3.4.19</ecNumber>
    </recommendedName>
    <alternativeName>
        <fullName evidence="7">tRNA(Ile)-2-lysyl-cytidine synthase</fullName>
    </alternativeName>
    <alternativeName>
        <fullName evidence="7">tRNA(Ile)-lysidine synthetase</fullName>
    </alternativeName>
</protein>
<comment type="catalytic activity">
    <reaction evidence="6 7">
        <text>cytidine(34) in tRNA(Ile2) + L-lysine + ATP = lysidine(34) in tRNA(Ile2) + AMP + diphosphate + H(+)</text>
        <dbReference type="Rhea" id="RHEA:43744"/>
        <dbReference type="Rhea" id="RHEA-COMP:10625"/>
        <dbReference type="Rhea" id="RHEA-COMP:10670"/>
        <dbReference type="ChEBI" id="CHEBI:15378"/>
        <dbReference type="ChEBI" id="CHEBI:30616"/>
        <dbReference type="ChEBI" id="CHEBI:32551"/>
        <dbReference type="ChEBI" id="CHEBI:33019"/>
        <dbReference type="ChEBI" id="CHEBI:82748"/>
        <dbReference type="ChEBI" id="CHEBI:83665"/>
        <dbReference type="ChEBI" id="CHEBI:456215"/>
        <dbReference type="EC" id="6.3.4.19"/>
    </reaction>
</comment>
<dbReference type="Pfam" id="PF01171">
    <property type="entry name" value="ATP_bind_3"/>
    <property type="match status" value="1"/>
</dbReference>
<evidence type="ECO:0000256" key="1">
    <source>
        <dbReference type="ARBA" id="ARBA00022490"/>
    </source>
</evidence>
<evidence type="ECO:0000256" key="7">
    <source>
        <dbReference type="HAMAP-Rule" id="MF_01161"/>
    </source>
</evidence>
<keyword evidence="5 7" id="KW-0067">ATP-binding</keyword>
<evidence type="ECO:0000256" key="3">
    <source>
        <dbReference type="ARBA" id="ARBA00022694"/>
    </source>
</evidence>
<dbReference type="InterPro" id="IPR012094">
    <property type="entry name" value="tRNA_Ile_lys_synt"/>
</dbReference>
<comment type="subcellular location">
    <subcellularLocation>
        <location evidence="7">Cytoplasm</location>
    </subcellularLocation>
</comment>
<dbReference type="GO" id="GO:0005524">
    <property type="term" value="F:ATP binding"/>
    <property type="evidence" value="ECO:0007669"/>
    <property type="project" value="UniProtKB-UniRule"/>
</dbReference>
<dbReference type="HAMAP" id="MF_01161">
    <property type="entry name" value="tRNA_Ile_lys_synt"/>
    <property type="match status" value="1"/>
</dbReference>
<comment type="similarity">
    <text evidence="7">Belongs to the tRNA(Ile)-lysidine synthase family.</text>
</comment>
<dbReference type="EMBL" id="QBMC01000190">
    <property type="protein sequence ID" value="PZO11308.1"/>
    <property type="molecule type" value="Genomic_DNA"/>
</dbReference>
<comment type="caution">
    <text evidence="10">The sequence shown here is derived from an EMBL/GenBank/DDBJ whole genome shotgun (WGS) entry which is preliminary data.</text>
</comment>
<dbReference type="Pfam" id="PF09179">
    <property type="entry name" value="TilS"/>
    <property type="match status" value="1"/>
</dbReference>
<feature type="binding site" evidence="7">
    <location>
        <begin position="34"/>
        <end position="39"/>
    </location>
    <ligand>
        <name>ATP</name>
        <dbReference type="ChEBI" id="CHEBI:30616"/>
    </ligand>
</feature>
<dbReference type="InterPro" id="IPR011063">
    <property type="entry name" value="TilS/TtcA_N"/>
</dbReference>
<evidence type="ECO:0000256" key="4">
    <source>
        <dbReference type="ARBA" id="ARBA00022741"/>
    </source>
</evidence>
<accession>A0A2W4VWP4</accession>
<proteinExistence type="inferred from homology"/>
<evidence type="ECO:0000256" key="5">
    <source>
        <dbReference type="ARBA" id="ARBA00022840"/>
    </source>
</evidence>
<dbReference type="SUPFAM" id="SSF52402">
    <property type="entry name" value="Adenine nucleotide alpha hydrolases-like"/>
    <property type="match status" value="1"/>
</dbReference>
<evidence type="ECO:0000259" key="8">
    <source>
        <dbReference type="Pfam" id="PF01171"/>
    </source>
</evidence>
<dbReference type="NCBIfam" id="TIGR02432">
    <property type="entry name" value="lysidine_TilS_N"/>
    <property type="match status" value="1"/>
</dbReference>
<dbReference type="SUPFAM" id="SSF82829">
    <property type="entry name" value="MesJ substrate recognition domain-like"/>
    <property type="match status" value="1"/>
</dbReference>
<dbReference type="PANTHER" id="PTHR43033:SF1">
    <property type="entry name" value="TRNA(ILE)-LYSIDINE SYNTHASE-RELATED"/>
    <property type="match status" value="1"/>
</dbReference>
<keyword evidence="3 7" id="KW-0819">tRNA processing</keyword>
<dbReference type="AlphaFoldDB" id="A0A2W4VWP4"/>
<dbReference type="GO" id="GO:0032267">
    <property type="term" value="F:tRNA(Ile)-lysidine synthase activity"/>
    <property type="evidence" value="ECO:0007669"/>
    <property type="project" value="UniProtKB-EC"/>
</dbReference>
<sequence>MTNIAWSLAHAKLHTRLRKRVLLPDNSRILMAVSGGQDSLCLARLLLDMQHKWQWSLAIAHCDHRWRTDSADNAAYVSQLAQQWQTPCWIEVVQTPVESEAAARTWRYETFARLARANGYTHVVTGHTASDRAETVLYNLIRGTGLNGLGTLPWERPLDNQQPLISLVRPILAFSRTETDEFCQQQGITPWQDSSNQTLSFRRNRIRQELLPYLKKHFNPQVERSLAQMAETTAMDIQYIAAQASELYAQAVTERSPQVWQISCPILQSAPLALQHRVLRQLLQTALCKPPNFHQIEKLAALLQAPNGTQTDPFPGGFVAQVCKPVILLSALS</sequence>
<evidence type="ECO:0000259" key="9">
    <source>
        <dbReference type="Pfam" id="PF09179"/>
    </source>
</evidence>
<reference evidence="11" key="1">
    <citation type="submission" date="2018-04" db="EMBL/GenBank/DDBJ databases">
        <authorList>
            <person name="Cornet L."/>
        </authorList>
    </citation>
    <scope>NUCLEOTIDE SEQUENCE [LARGE SCALE GENOMIC DNA]</scope>
</reference>
<evidence type="ECO:0000313" key="10">
    <source>
        <dbReference type="EMBL" id="PZO11308.1"/>
    </source>
</evidence>
<dbReference type="CDD" id="cd01992">
    <property type="entry name" value="TilS_N"/>
    <property type="match status" value="1"/>
</dbReference>
<keyword evidence="4 7" id="KW-0547">Nucleotide-binding</keyword>
<reference evidence="10 11" key="2">
    <citation type="submission" date="2018-06" db="EMBL/GenBank/DDBJ databases">
        <title>Metagenomic assembly of (sub)arctic Cyanobacteria and their associated microbiome from non-axenic cultures.</title>
        <authorList>
            <person name="Baurain D."/>
        </authorList>
    </citation>
    <scope>NUCLEOTIDE SEQUENCE [LARGE SCALE GENOMIC DNA]</scope>
    <source>
        <strain evidence="10">ULC129bin1</strain>
    </source>
</reference>
<feature type="domain" description="tRNA(Ile)-lysidine/2-thiocytidine synthase N-terminal" evidence="8">
    <location>
        <begin position="29"/>
        <end position="209"/>
    </location>
</feature>
<keyword evidence="2 7" id="KW-0436">Ligase</keyword>
<gene>
    <name evidence="7 10" type="primary">tilS</name>
    <name evidence="10" type="ORF">DCF25_19590</name>
</gene>